<dbReference type="InterPro" id="IPR005066">
    <property type="entry name" value="MoCF_OxRdtse_dimer"/>
</dbReference>
<dbReference type="InterPro" id="IPR022407">
    <property type="entry name" value="OxRdtase_Mopterin_BS"/>
</dbReference>
<evidence type="ECO:0000259" key="19">
    <source>
        <dbReference type="PROSITE" id="PS50255"/>
    </source>
</evidence>
<dbReference type="EMBL" id="MU151231">
    <property type="protein sequence ID" value="KAF9446725.1"/>
    <property type="molecule type" value="Genomic_DNA"/>
</dbReference>
<dbReference type="InterPro" id="IPR012137">
    <property type="entry name" value="Nitr_rd_NADH"/>
</dbReference>
<evidence type="ECO:0000256" key="12">
    <source>
        <dbReference type="ARBA" id="ARBA00023004"/>
    </source>
</evidence>
<dbReference type="InterPro" id="IPR014756">
    <property type="entry name" value="Ig_E-set"/>
</dbReference>
<dbReference type="PRINTS" id="PR00407">
    <property type="entry name" value="EUMOPTERIN"/>
</dbReference>
<keyword evidence="6 17" id="KW-0500">Molybdenum</keyword>
<gene>
    <name evidence="21" type="ORF">P691DRAFT_732688</name>
</gene>
<dbReference type="AlphaFoldDB" id="A0A9P6C2J1"/>
<evidence type="ECO:0000256" key="6">
    <source>
        <dbReference type="ARBA" id="ARBA00022505"/>
    </source>
</evidence>
<dbReference type="GO" id="GO:0030151">
    <property type="term" value="F:molybdenum ion binding"/>
    <property type="evidence" value="ECO:0007669"/>
    <property type="project" value="InterPro"/>
</dbReference>
<comment type="caution">
    <text evidence="21">The sequence shown here is derived from an EMBL/GenBank/DDBJ whole genome shotgun (WGS) entry which is preliminary data.</text>
</comment>
<dbReference type="Gene3D" id="3.40.50.80">
    <property type="entry name" value="Nucleotide-binding domain of ferredoxin-NADP reductase (FNR) module"/>
    <property type="match status" value="1"/>
</dbReference>
<dbReference type="GO" id="GO:0006790">
    <property type="term" value="P:sulfur compound metabolic process"/>
    <property type="evidence" value="ECO:0007669"/>
    <property type="project" value="TreeGrafter"/>
</dbReference>
<comment type="similarity">
    <text evidence="4 16">Belongs to the nitrate reductase family.</text>
</comment>
<feature type="domain" description="FAD-binding FR-type" evidence="20">
    <location>
        <begin position="653"/>
        <end position="771"/>
    </location>
</feature>
<dbReference type="Pfam" id="PF00175">
    <property type="entry name" value="NAD_binding_1"/>
    <property type="match status" value="1"/>
</dbReference>
<feature type="binding site" evidence="17">
    <location>
        <position position="184"/>
    </location>
    <ligand>
        <name>Mo-molybdopterin</name>
        <dbReference type="ChEBI" id="CHEBI:71302"/>
    </ligand>
    <ligandPart>
        <name>Mo</name>
        <dbReference type="ChEBI" id="CHEBI:28685"/>
    </ligandPart>
</feature>
<keyword evidence="14" id="KW-1015">Disulfide bond</keyword>
<evidence type="ECO:0000256" key="16">
    <source>
        <dbReference type="PIRNR" id="PIRNR000233"/>
    </source>
</evidence>
<dbReference type="Pfam" id="PF03404">
    <property type="entry name" value="Mo-co_dimer"/>
    <property type="match status" value="1"/>
</dbReference>
<dbReference type="SUPFAM" id="SSF56524">
    <property type="entry name" value="Oxidoreductase molybdopterin-binding domain"/>
    <property type="match status" value="1"/>
</dbReference>
<dbReference type="SUPFAM" id="SSF55856">
    <property type="entry name" value="Cytochrome b5-like heme/steroid binding domain"/>
    <property type="match status" value="1"/>
</dbReference>
<dbReference type="PRINTS" id="PR00363">
    <property type="entry name" value="CYTOCHROMEB5"/>
</dbReference>
<dbReference type="Pfam" id="PF00970">
    <property type="entry name" value="FAD_binding_6"/>
    <property type="match status" value="1"/>
</dbReference>
<keyword evidence="12" id="KW-0408">Iron</keyword>
<evidence type="ECO:0000259" key="20">
    <source>
        <dbReference type="PROSITE" id="PS51384"/>
    </source>
</evidence>
<feature type="domain" description="Cytochrome b5 heme-binding" evidence="19">
    <location>
        <begin position="556"/>
        <end position="631"/>
    </location>
</feature>
<evidence type="ECO:0000256" key="4">
    <source>
        <dbReference type="ARBA" id="ARBA00006253"/>
    </source>
</evidence>
<dbReference type="PROSITE" id="PS00559">
    <property type="entry name" value="MOLYBDOPTERIN_EUK"/>
    <property type="match status" value="1"/>
</dbReference>
<dbReference type="GO" id="GO:0008482">
    <property type="term" value="F:sulfite oxidase activity"/>
    <property type="evidence" value="ECO:0007669"/>
    <property type="project" value="TreeGrafter"/>
</dbReference>
<sequence>MPSPDDRVLWYPEGLQTPSEVSASPSPSPAESSLGETVQLPAPFFPPSLVQQDHPRGESTVPRGLPSTLNLPEVPKEKACKGIDSLDVGTPDAWIPRDPRMVRLTGKHPFNSEAKLKDLYAQGFLTPSNLFFVRNHGAVPKIDQKMAEEWKLNIHGLCSNPTTFGLSDLRSRFRVVTVPVTLVCAGNRRKEQNVVKQSLGFSWGAAGISTALFTGVYLSDVLEYIHPKRNAKHIIFEGNDDLPNGPYGTSQLLSWARDKRRGMMLAWAMNGLPLEPDHGFPLRLVVPSQIGGRSVKWLSRIELSENESQHHLHFQDNKVLPMPVSSDQARAEKHWWYNPKYIIRDLNVNSAIACPDHDEIIDTSSQPHNEVYVVKGYAYAGGGRRVTRVEVSSDNGHTWSLASITYPEDLFRAVTDFDSVYGELDLTDSDACFCWCFWTFDMPIATIQASRSITVRCMDESLALQPRNMYWSATGMMNNWWFRVCIQRLEDGRVRFEHPTMAGAQPGGWMQRLKDAGLDPSNPDFLPDPSAPGQINNTEGPKAEAQEVQMTKPGNGRKITITELGSPEAKEHAWFVVRGEVYMGSGFFDDHPGGAQSIMLVAGEDATEDFMAIHSSHARKQLADFHIGTLEGTVEAKASDDDEPPSGSFLSAKKWKKVVLVNIKDVSGDAKIYRFALEGEEQELGLPFGQHVYVRLRKKVTSTNVGEGELVQRAYTPLSERGARGFIDMLIKIYYPTTAFPLGGRMTLGLSELSVGDTVELKGPVGHFIWKGKGIASIHGEEKHVSEIGLVCGGSGITPIRQVLRGILTDASDSETKVWVVDVNRHFEDILCREELEQLTSEHPGRFRLHHSLTGKSIPENWTYSVGRITREMLTTHLPTPGDNKLVCICGPVSMERSVKAFLNEIGWDSSNQIVLF</sequence>
<protein>
    <recommendedName>
        <fullName evidence="16">Nitrate reductase</fullName>
    </recommendedName>
</protein>
<dbReference type="PROSITE" id="PS50255">
    <property type="entry name" value="CYTOCHROME_B5_2"/>
    <property type="match status" value="1"/>
</dbReference>
<dbReference type="SUPFAM" id="SSF81296">
    <property type="entry name" value="E set domains"/>
    <property type="match status" value="1"/>
</dbReference>
<evidence type="ECO:0000256" key="3">
    <source>
        <dbReference type="ARBA" id="ARBA00003838"/>
    </source>
</evidence>
<dbReference type="GO" id="GO:0050464">
    <property type="term" value="F:nitrate reductase (NADPH) activity"/>
    <property type="evidence" value="ECO:0007669"/>
    <property type="project" value="UniProtKB-EC"/>
</dbReference>
<dbReference type="InterPro" id="IPR036400">
    <property type="entry name" value="Cyt_B5-like_heme/steroid_sf"/>
</dbReference>
<dbReference type="InterPro" id="IPR001709">
    <property type="entry name" value="Flavoprot_Pyr_Nucl_cyt_Rdtase"/>
</dbReference>
<evidence type="ECO:0000313" key="22">
    <source>
        <dbReference type="Proteomes" id="UP000807342"/>
    </source>
</evidence>
<keyword evidence="10" id="KW-0274">FAD</keyword>
<dbReference type="InterPro" id="IPR000572">
    <property type="entry name" value="OxRdtase_Mopterin-bd_dom"/>
</dbReference>
<dbReference type="PANTHER" id="PTHR19372:SF7">
    <property type="entry name" value="SULFITE OXIDASE, MITOCHONDRIAL"/>
    <property type="match status" value="1"/>
</dbReference>
<dbReference type="CDD" id="cd06183">
    <property type="entry name" value="cyt_b5_reduct_like"/>
    <property type="match status" value="1"/>
</dbReference>
<dbReference type="Pfam" id="PF00174">
    <property type="entry name" value="Oxidored_molyb"/>
    <property type="match status" value="1"/>
</dbReference>
<dbReference type="InterPro" id="IPR017927">
    <property type="entry name" value="FAD-bd_FR_type"/>
</dbReference>
<keyword evidence="8" id="KW-0285">Flavoprotein</keyword>
<comment type="cofactor">
    <cofactor evidence="17">
        <name>Mo-molybdopterin</name>
        <dbReference type="ChEBI" id="CHEBI:71302"/>
    </cofactor>
    <text evidence="17">Binds 1 Mo-molybdopterin (Mo-MPT) cofactor per subunit.</text>
</comment>
<keyword evidence="7" id="KW-0349">Heme</keyword>
<evidence type="ECO:0000256" key="10">
    <source>
        <dbReference type="ARBA" id="ARBA00022827"/>
    </source>
</evidence>
<dbReference type="InterPro" id="IPR008333">
    <property type="entry name" value="Cbr1-like_FAD-bd_dom"/>
</dbReference>
<dbReference type="InterPro" id="IPR039261">
    <property type="entry name" value="FNR_nucleotide-bd"/>
</dbReference>
<dbReference type="Gene3D" id="2.60.40.650">
    <property type="match status" value="1"/>
</dbReference>
<evidence type="ECO:0000256" key="1">
    <source>
        <dbReference type="ARBA" id="ARBA00001971"/>
    </source>
</evidence>
<dbReference type="Pfam" id="PF00173">
    <property type="entry name" value="Cyt-b5"/>
    <property type="match status" value="1"/>
</dbReference>
<accession>A0A9P6C2J1</accession>
<evidence type="ECO:0000256" key="15">
    <source>
        <dbReference type="ARBA" id="ARBA00049155"/>
    </source>
</evidence>
<keyword evidence="22" id="KW-1185">Reference proteome</keyword>
<proteinExistence type="inferred from homology"/>
<dbReference type="PROSITE" id="PS51384">
    <property type="entry name" value="FAD_FR"/>
    <property type="match status" value="1"/>
</dbReference>
<evidence type="ECO:0000256" key="14">
    <source>
        <dbReference type="ARBA" id="ARBA00023157"/>
    </source>
</evidence>
<dbReference type="PRINTS" id="PR00371">
    <property type="entry name" value="FPNCR"/>
</dbReference>
<name>A0A9P6C2J1_9AGAR</name>
<dbReference type="SUPFAM" id="SSF63380">
    <property type="entry name" value="Riboflavin synthase domain-like"/>
    <property type="match status" value="1"/>
</dbReference>
<evidence type="ECO:0000256" key="11">
    <source>
        <dbReference type="ARBA" id="ARBA00023002"/>
    </source>
</evidence>
<dbReference type="InterPro" id="IPR001433">
    <property type="entry name" value="OxRdtase_FAD/NAD-bd"/>
</dbReference>
<comment type="cofactor">
    <cofactor evidence="2">
        <name>FAD</name>
        <dbReference type="ChEBI" id="CHEBI:57692"/>
    </cofactor>
</comment>
<evidence type="ECO:0000256" key="13">
    <source>
        <dbReference type="ARBA" id="ARBA00023063"/>
    </source>
</evidence>
<evidence type="ECO:0000256" key="8">
    <source>
        <dbReference type="ARBA" id="ARBA00022630"/>
    </source>
</evidence>
<dbReference type="SUPFAM" id="SSF52343">
    <property type="entry name" value="Ferredoxin reductase-like, C-terminal NADP-linked domain"/>
    <property type="match status" value="1"/>
</dbReference>
<comment type="function">
    <text evidence="3 16">Nitrate reductase is a key enzyme involved in the first step of nitrate assimilation in plants, fungi and bacteria.</text>
</comment>
<dbReference type="GO" id="GO:0042128">
    <property type="term" value="P:nitrate assimilation"/>
    <property type="evidence" value="ECO:0007669"/>
    <property type="project" value="UniProtKB-KW"/>
</dbReference>
<feature type="region of interest" description="Disordered" evidence="18">
    <location>
        <begin position="1"/>
        <end position="72"/>
    </location>
</feature>
<evidence type="ECO:0000256" key="17">
    <source>
        <dbReference type="PIRSR" id="PIRSR000233-1"/>
    </source>
</evidence>
<dbReference type="InterPro" id="IPR008335">
    <property type="entry name" value="Mopterin_OxRdtase_euk"/>
</dbReference>
<feature type="compositionally biased region" description="Low complexity" evidence="18">
    <location>
        <begin position="18"/>
        <end position="33"/>
    </location>
</feature>
<reference evidence="21" key="1">
    <citation type="submission" date="2020-11" db="EMBL/GenBank/DDBJ databases">
        <authorList>
            <consortium name="DOE Joint Genome Institute"/>
            <person name="Ahrendt S."/>
            <person name="Riley R."/>
            <person name="Andreopoulos W."/>
            <person name="Labutti K."/>
            <person name="Pangilinan J."/>
            <person name="Ruiz-Duenas F.J."/>
            <person name="Barrasa J.M."/>
            <person name="Sanchez-Garcia M."/>
            <person name="Camarero S."/>
            <person name="Miyauchi S."/>
            <person name="Serrano A."/>
            <person name="Linde D."/>
            <person name="Babiker R."/>
            <person name="Drula E."/>
            <person name="Ayuso-Fernandez I."/>
            <person name="Pacheco R."/>
            <person name="Padilla G."/>
            <person name="Ferreira P."/>
            <person name="Barriuso J."/>
            <person name="Kellner H."/>
            <person name="Castanera R."/>
            <person name="Alfaro M."/>
            <person name="Ramirez L."/>
            <person name="Pisabarro A.G."/>
            <person name="Kuo A."/>
            <person name="Tritt A."/>
            <person name="Lipzen A."/>
            <person name="He G."/>
            <person name="Yan M."/>
            <person name="Ng V."/>
            <person name="Cullen D."/>
            <person name="Martin F."/>
            <person name="Rosso M.-N."/>
            <person name="Henrissat B."/>
            <person name="Hibbett D."/>
            <person name="Martinez A.T."/>
            <person name="Grigoriev I.V."/>
        </authorList>
    </citation>
    <scope>NUCLEOTIDE SEQUENCE</scope>
    <source>
        <strain evidence="21">MF-IS2</strain>
    </source>
</reference>
<dbReference type="OrthoDB" id="432685at2759"/>
<evidence type="ECO:0000256" key="7">
    <source>
        <dbReference type="ARBA" id="ARBA00022617"/>
    </source>
</evidence>
<dbReference type="Gene3D" id="3.90.420.10">
    <property type="entry name" value="Oxidoreductase, molybdopterin-binding domain"/>
    <property type="match status" value="1"/>
</dbReference>
<dbReference type="InterPro" id="IPR017938">
    <property type="entry name" value="Riboflavin_synthase-like_b-brl"/>
</dbReference>
<evidence type="ECO:0000256" key="2">
    <source>
        <dbReference type="ARBA" id="ARBA00001974"/>
    </source>
</evidence>
<keyword evidence="13 16" id="KW-0534">Nitrate assimilation</keyword>
<comment type="subunit">
    <text evidence="5">Homodimer.</text>
</comment>
<comment type="catalytic activity">
    <reaction evidence="15">
        <text>nitrite + NADP(+) + H2O = nitrate + NADPH + H(+)</text>
        <dbReference type="Rhea" id="RHEA:19061"/>
        <dbReference type="ChEBI" id="CHEBI:15377"/>
        <dbReference type="ChEBI" id="CHEBI:15378"/>
        <dbReference type="ChEBI" id="CHEBI:16301"/>
        <dbReference type="ChEBI" id="CHEBI:17632"/>
        <dbReference type="ChEBI" id="CHEBI:57783"/>
        <dbReference type="ChEBI" id="CHEBI:58349"/>
        <dbReference type="EC" id="1.7.1.3"/>
    </reaction>
</comment>
<evidence type="ECO:0000256" key="5">
    <source>
        <dbReference type="ARBA" id="ARBA00011738"/>
    </source>
</evidence>
<keyword evidence="11" id="KW-0560">Oxidoreductase</keyword>
<organism evidence="21 22">
    <name type="scientific">Macrolepiota fuliginosa MF-IS2</name>
    <dbReference type="NCBI Taxonomy" id="1400762"/>
    <lineage>
        <taxon>Eukaryota</taxon>
        <taxon>Fungi</taxon>
        <taxon>Dikarya</taxon>
        <taxon>Basidiomycota</taxon>
        <taxon>Agaricomycotina</taxon>
        <taxon>Agaricomycetes</taxon>
        <taxon>Agaricomycetidae</taxon>
        <taxon>Agaricales</taxon>
        <taxon>Agaricineae</taxon>
        <taxon>Agaricaceae</taxon>
        <taxon>Macrolepiota</taxon>
    </lineage>
</organism>
<dbReference type="SMART" id="SM01117">
    <property type="entry name" value="Cyt-b5"/>
    <property type="match status" value="1"/>
</dbReference>
<dbReference type="Gene3D" id="2.40.30.10">
    <property type="entry name" value="Translation factors"/>
    <property type="match status" value="1"/>
</dbReference>
<dbReference type="Proteomes" id="UP000807342">
    <property type="component" value="Unassembled WGS sequence"/>
</dbReference>
<evidence type="ECO:0000256" key="9">
    <source>
        <dbReference type="ARBA" id="ARBA00022723"/>
    </source>
</evidence>
<dbReference type="GO" id="GO:0020037">
    <property type="term" value="F:heme binding"/>
    <property type="evidence" value="ECO:0007669"/>
    <property type="project" value="TreeGrafter"/>
</dbReference>
<dbReference type="Gene3D" id="3.10.120.10">
    <property type="entry name" value="Cytochrome b5-like heme/steroid binding domain"/>
    <property type="match status" value="1"/>
</dbReference>
<evidence type="ECO:0000256" key="18">
    <source>
        <dbReference type="SAM" id="MobiDB-lite"/>
    </source>
</evidence>
<dbReference type="InterPro" id="IPR036374">
    <property type="entry name" value="OxRdtase_Mopterin-bd_sf"/>
</dbReference>
<keyword evidence="9 17" id="KW-0479">Metal-binding</keyword>
<dbReference type="PRINTS" id="PR00406">
    <property type="entry name" value="CYTB5RDTASE"/>
</dbReference>
<dbReference type="GO" id="GO:0006809">
    <property type="term" value="P:nitric oxide biosynthetic process"/>
    <property type="evidence" value="ECO:0007669"/>
    <property type="project" value="InterPro"/>
</dbReference>
<dbReference type="InterPro" id="IPR001199">
    <property type="entry name" value="Cyt_B5-like_heme/steroid-bd"/>
</dbReference>
<dbReference type="GO" id="GO:0043546">
    <property type="term" value="F:molybdopterin cofactor binding"/>
    <property type="evidence" value="ECO:0007669"/>
    <property type="project" value="InterPro"/>
</dbReference>
<dbReference type="PANTHER" id="PTHR19372">
    <property type="entry name" value="SULFITE REDUCTASE"/>
    <property type="match status" value="1"/>
</dbReference>
<comment type="cofactor">
    <cofactor evidence="1">
        <name>heme</name>
        <dbReference type="ChEBI" id="CHEBI:30413"/>
    </cofactor>
</comment>
<dbReference type="PIRSF" id="PIRSF000233">
    <property type="entry name" value="Nitr_rd_NADH"/>
    <property type="match status" value="1"/>
</dbReference>
<evidence type="ECO:0000313" key="21">
    <source>
        <dbReference type="EMBL" id="KAF9446725.1"/>
    </source>
</evidence>